<evidence type="ECO:0000313" key="5">
    <source>
        <dbReference type="EMBL" id="MFC4989608.1"/>
    </source>
</evidence>
<accession>A0ABD5QIQ4</accession>
<dbReference type="Pfam" id="PF01096">
    <property type="entry name" value="Zn_ribbon_TFIIS"/>
    <property type="match status" value="1"/>
</dbReference>
<dbReference type="GO" id="GO:0008270">
    <property type="term" value="F:zinc ion binding"/>
    <property type="evidence" value="ECO:0007669"/>
    <property type="project" value="UniProtKB-KW"/>
</dbReference>
<proteinExistence type="predicted"/>
<comment type="caution">
    <text evidence="5">The sequence shown here is derived from an EMBL/GenBank/DDBJ whole genome shotgun (WGS) entry which is preliminary data.</text>
</comment>
<dbReference type="RefSeq" id="WP_224829638.1">
    <property type="nucleotide sequence ID" value="NZ_JAIVEF010000023.1"/>
</dbReference>
<protein>
    <recommendedName>
        <fullName evidence="4">TFIIS-type domain-containing protein</fullName>
    </recommendedName>
</protein>
<keyword evidence="1" id="KW-0479">Metal-binding</keyword>
<dbReference type="InterPro" id="IPR001222">
    <property type="entry name" value="Znf_TFIIS"/>
</dbReference>
<gene>
    <name evidence="5" type="ORF">ACFPFO_17950</name>
</gene>
<keyword evidence="6" id="KW-1185">Reference proteome</keyword>
<name>A0ABD5QIQ4_9EURY</name>
<keyword evidence="2" id="KW-0863">Zinc-finger</keyword>
<dbReference type="EMBL" id="JBHSJG010000050">
    <property type="protein sequence ID" value="MFC4989608.1"/>
    <property type="molecule type" value="Genomic_DNA"/>
</dbReference>
<reference evidence="5 6" key="1">
    <citation type="journal article" date="2019" name="Int. J. Syst. Evol. Microbiol.">
        <title>The Global Catalogue of Microorganisms (GCM) 10K type strain sequencing project: providing services to taxonomists for standard genome sequencing and annotation.</title>
        <authorList>
            <consortium name="The Broad Institute Genomics Platform"/>
            <consortium name="The Broad Institute Genome Sequencing Center for Infectious Disease"/>
            <person name="Wu L."/>
            <person name="Ma J."/>
        </authorList>
    </citation>
    <scope>NUCLEOTIDE SEQUENCE [LARGE SCALE GENOMIC DNA]</scope>
    <source>
        <strain evidence="5 6">CGMCC 1.15824</strain>
    </source>
</reference>
<feature type="domain" description="TFIIS-type" evidence="4">
    <location>
        <begin position="81"/>
        <end position="118"/>
    </location>
</feature>
<dbReference type="Proteomes" id="UP001595925">
    <property type="component" value="Unassembled WGS sequence"/>
</dbReference>
<evidence type="ECO:0000256" key="2">
    <source>
        <dbReference type="ARBA" id="ARBA00022771"/>
    </source>
</evidence>
<evidence type="ECO:0000259" key="4">
    <source>
        <dbReference type="Pfam" id="PF01096"/>
    </source>
</evidence>
<dbReference type="Gene3D" id="2.20.25.10">
    <property type="match status" value="1"/>
</dbReference>
<evidence type="ECO:0000313" key="6">
    <source>
        <dbReference type="Proteomes" id="UP001595925"/>
    </source>
</evidence>
<sequence length="121" mass="13085">MSTRTNPTDGHGTEIQTEAVGAVESLFAGGELIDAARVVSLETEFSVTLFQEETVEKIWTEDEDADEAGNETVEEAAQTARCPNCEVEVAVSVVIQQTRAADEAGTRLYRGTCGCTWRRGN</sequence>
<evidence type="ECO:0000256" key="1">
    <source>
        <dbReference type="ARBA" id="ARBA00022723"/>
    </source>
</evidence>
<organism evidence="5 6">
    <name type="scientific">Saliphagus infecundisoli</name>
    <dbReference type="NCBI Taxonomy" id="1849069"/>
    <lineage>
        <taxon>Archaea</taxon>
        <taxon>Methanobacteriati</taxon>
        <taxon>Methanobacteriota</taxon>
        <taxon>Stenosarchaea group</taxon>
        <taxon>Halobacteria</taxon>
        <taxon>Halobacteriales</taxon>
        <taxon>Natrialbaceae</taxon>
        <taxon>Saliphagus</taxon>
    </lineage>
</organism>
<evidence type="ECO:0000256" key="3">
    <source>
        <dbReference type="ARBA" id="ARBA00022833"/>
    </source>
</evidence>
<keyword evidence="3" id="KW-0862">Zinc</keyword>
<dbReference type="AlphaFoldDB" id="A0ABD5QIQ4"/>
<dbReference type="SUPFAM" id="SSF57783">
    <property type="entry name" value="Zinc beta-ribbon"/>
    <property type="match status" value="1"/>
</dbReference>